<feature type="compositionally biased region" description="Low complexity" evidence="1">
    <location>
        <begin position="58"/>
        <end position="74"/>
    </location>
</feature>
<reference evidence="3" key="1">
    <citation type="submission" date="2025-08" db="UniProtKB">
        <authorList>
            <consortium name="RefSeq"/>
        </authorList>
    </citation>
    <scope>IDENTIFICATION</scope>
</reference>
<gene>
    <name evidence="3" type="primary">LOC120251433</name>
</gene>
<proteinExistence type="predicted"/>
<feature type="compositionally biased region" description="Basic residues" evidence="1">
    <location>
        <begin position="155"/>
        <end position="164"/>
    </location>
</feature>
<keyword evidence="2" id="KW-1185">Reference proteome</keyword>
<feature type="compositionally biased region" description="Basic residues" evidence="1">
    <location>
        <begin position="114"/>
        <end position="123"/>
    </location>
</feature>
<organism evidence="2 3">
    <name type="scientific">Dioscorea cayennensis subsp. rotundata</name>
    <name type="common">White Guinea yam</name>
    <name type="synonym">Dioscorea rotundata</name>
    <dbReference type="NCBI Taxonomy" id="55577"/>
    <lineage>
        <taxon>Eukaryota</taxon>
        <taxon>Viridiplantae</taxon>
        <taxon>Streptophyta</taxon>
        <taxon>Embryophyta</taxon>
        <taxon>Tracheophyta</taxon>
        <taxon>Spermatophyta</taxon>
        <taxon>Magnoliopsida</taxon>
        <taxon>Liliopsida</taxon>
        <taxon>Dioscoreales</taxon>
        <taxon>Dioscoreaceae</taxon>
        <taxon>Dioscorea</taxon>
    </lineage>
</organism>
<dbReference type="RefSeq" id="XP_039115887.1">
    <property type="nucleotide sequence ID" value="XM_039259953.1"/>
</dbReference>
<dbReference type="Proteomes" id="UP001515500">
    <property type="component" value="Chromosome 20"/>
</dbReference>
<evidence type="ECO:0000256" key="1">
    <source>
        <dbReference type="SAM" id="MobiDB-lite"/>
    </source>
</evidence>
<evidence type="ECO:0000313" key="3">
    <source>
        <dbReference type="RefSeq" id="XP_039115887.1"/>
    </source>
</evidence>
<name>A0AB40AM10_DIOCR</name>
<dbReference type="GeneID" id="120251433"/>
<sequence>MEELDGGSWVCRARFSSMAFPSLDTVKLSENLLSTEQRWNLYKFCLDLKLKNSTSLSETTSFTSSSSSSPATSSNGLDQKLRNLDIDSSESKPTTSRKTDPDSRKSNLFLNRRNERRRSRGGNRRSVSPLGSTELSDTSKEESKSHGKRFFLLPLRRHKSKNKSVSKDDLVQHATRATSPSSLEKLKDKKENNSWSTCFYAGVGKVMAVEDV</sequence>
<feature type="region of interest" description="Disordered" evidence="1">
    <location>
        <begin position="58"/>
        <end position="189"/>
    </location>
</feature>
<accession>A0AB40AM10</accession>
<protein>
    <submittedName>
        <fullName evidence="3">Vitellogenin-A2-like</fullName>
    </submittedName>
</protein>
<dbReference type="AlphaFoldDB" id="A0AB40AM10"/>
<evidence type="ECO:0000313" key="2">
    <source>
        <dbReference type="Proteomes" id="UP001515500"/>
    </source>
</evidence>